<sequence>MKKLIVAFAALASFGALAASPAFAGDDMAGMNMSTKPAASVESPNAALTDAEVRRIDPASGMVTLKHGALRNVGMPAMTMAFKAKDASMIKQIHEGDKVKVRIEDVDGTLTIVKLEKAS</sequence>
<dbReference type="RefSeq" id="WP_408333617.1">
    <property type="nucleotide sequence ID" value="NZ_JAQQFH010000038.1"/>
</dbReference>
<feature type="signal peptide" evidence="1">
    <location>
        <begin position="1"/>
        <end position="18"/>
    </location>
</feature>
<evidence type="ECO:0000256" key="1">
    <source>
        <dbReference type="SAM" id="SignalP"/>
    </source>
</evidence>
<gene>
    <name evidence="2" type="ORF">PQR66_31565</name>
</gene>
<dbReference type="EMBL" id="JAQQFN010000029">
    <property type="protein sequence ID" value="MFL9887604.1"/>
    <property type="molecule type" value="Genomic_DNA"/>
</dbReference>
<evidence type="ECO:0000313" key="3">
    <source>
        <dbReference type="Proteomes" id="UP001629249"/>
    </source>
</evidence>
<organism evidence="2 3">
    <name type="scientific">Paraburkholderia agricolaris</name>
    <dbReference type="NCBI Taxonomy" id="2152888"/>
    <lineage>
        <taxon>Bacteria</taxon>
        <taxon>Pseudomonadati</taxon>
        <taxon>Pseudomonadota</taxon>
        <taxon>Betaproteobacteria</taxon>
        <taxon>Burkholderiales</taxon>
        <taxon>Burkholderiaceae</taxon>
        <taxon>Paraburkholderia</taxon>
    </lineage>
</organism>
<name>A0ABW8ZWN9_9BURK</name>
<reference evidence="2 3" key="1">
    <citation type="journal article" date="2024" name="Chem. Sci.">
        <title>Discovery of megapolipeptins by genome mining of a Burkholderiales bacteria collection.</title>
        <authorList>
            <person name="Paulo B.S."/>
            <person name="Recchia M.J.J."/>
            <person name="Lee S."/>
            <person name="Fergusson C.H."/>
            <person name="Romanowski S.B."/>
            <person name="Hernandez A."/>
            <person name="Krull N."/>
            <person name="Liu D.Y."/>
            <person name="Cavanagh H."/>
            <person name="Bos A."/>
            <person name="Gray C.A."/>
            <person name="Murphy B.T."/>
            <person name="Linington R.G."/>
            <person name="Eustaquio A.S."/>
        </authorList>
    </citation>
    <scope>NUCLEOTIDE SEQUENCE [LARGE SCALE GENOMIC DNA]</scope>
    <source>
        <strain evidence="2 3">RL16-012-BIC-B</strain>
    </source>
</reference>
<evidence type="ECO:0000313" key="2">
    <source>
        <dbReference type="EMBL" id="MFL9887604.1"/>
    </source>
</evidence>
<accession>A0ABW8ZWN9</accession>
<comment type="caution">
    <text evidence="2">The sequence shown here is derived from an EMBL/GenBank/DDBJ whole genome shotgun (WGS) entry which is preliminary data.</text>
</comment>
<protein>
    <submittedName>
        <fullName evidence="2">Copper-binding protein</fullName>
    </submittedName>
</protein>
<dbReference type="Proteomes" id="UP001629249">
    <property type="component" value="Unassembled WGS sequence"/>
</dbReference>
<proteinExistence type="predicted"/>
<dbReference type="InterPro" id="IPR042230">
    <property type="entry name" value="CusF_sf"/>
</dbReference>
<dbReference type="Pfam" id="PF11604">
    <property type="entry name" value="CusF_Ec"/>
    <property type="match status" value="1"/>
</dbReference>
<keyword evidence="1" id="KW-0732">Signal</keyword>
<dbReference type="InterPro" id="IPR021647">
    <property type="entry name" value="CusF_Ec"/>
</dbReference>
<feature type="chain" id="PRO_5047149897" evidence="1">
    <location>
        <begin position="19"/>
        <end position="119"/>
    </location>
</feature>
<dbReference type="Gene3D" id="2.40.50.320">
    <property type="entry name" value="Copper binding periplasmic protein CusF"/>
    <property type="match status" value="1"/>
</dbReference>
<keyword evidence="3" id="KW-1185">Reference proteome</keyword>